<keyword evidence="2" id="KW-1185">Reference proteome</keyword>
<reference evidence="1 2" key="1">
    <citation type="submission" date="2024-01" db="EMBL/GenBank/DDBJ databases">
        <title>The genomes of 5 underutilized Papilionoideae crops provide insights into root nodulation and disease resistanc.</title>
        <authorList>
            <person name="Jiang F."/>
        </authorList>
    </citation>
    <scope>NUCLEOTIDE SEQUENCE [LARGE SCALE GENOMIC DNA]</scope>
    <source>
        <strain evidence="1">JINMINGXINNONG_FW02</strain>
        <tissue evidence="1">Leaves</tissue>
    </source>
</reference>
<name>A0AAN9QT70_PHACN</name>
<dbReference type="Proteomes" id="UP001374584">
    <property type="component" value="Unassembled WGS sequence"/>
</dbReference>
<protein>
    <submittedName>
        <fullName evidence="1">Uncharacterized protein</fullName>
    </submittedName>
</protein>
<dbReference type="EMBL" id="JAYMYR010000009">
    <property type="protein sequence ID" value="KAK7342333.1"/>
    <property type="molecule type" value="Genomic_DNA"/>
</dbReference>
<comment type="caution">
    <text evidence="1">The sequence shown here is derived from an EMBL/GenBank/DDBJ whole genome shotgun (WGS) entry which is preliminary data.</text>
</comment>
<dbReference type="AlphaFoldDB" id="A0AAN9QT70"/>
<proteinExistence type="predicted"/>
<organism evidence="1 2">
    <name type="scientific">Phaseolus coccineus</name>
    <name type="common">Scarlet runner bean</name>
    <name type="synonym">Phaseolus multiflorus</name>
    <dbReference type="NCBI Taxonomy" id="3886"/>
    <lineage>
        <taxon>Eukaryota</taxon>
        <taxon>Viridiplantae</taxon>
        <taxon>Streptophyta</taxon>
        <taxon>Embryophyta</taxon>
        <taxon>Tracheophyta</taxon>
        <taxon>Spermatophyta</taxon>
        <taxon>Magnoliopsida</taxon>
        <taxon>eudicotyledons</taxon>
        <taxon>Gunneridae</taxon>
        <taxon>Pentapetalae</taxon>
        <taxon>rosids</taxon>
        <taxon>fabids</taxon>
        <taxon>Fabales</taxon>
        <taxon>Fabaceae</taxon>
        <taxon>Papilionoideae</taxon>
        <taxon>50 kb inversion clade</taxon>
        <taxon>NPAAA clade</taxon>
        <taxon>indigoferoid/millettioid clade</taxon>
        <taxon>Phaseoleae</taxon>
        <taxon>Phaseolus</taxon>
    </lineage>
</organism>
<evidence type="ECO:0000313" key="2">
    <source>
        <dbReference type="Proteomes" id="UP001374584"/>
    </source>
</evidence>
<evidence type="ECO:0000313" key="1">
    <source>
        <dbReference type="EMBL" id="KAK7342333.1"/>
    </source>
</evidence>
<sequence>MRHPILNSCKKTLFPLEKTALPMWLPKQKTKKTSTVFLASKTSTQGFNLHTPGSTPALSASICTHLILTLCNKTSSPTSTEDTLPFPARVSYKSDHLEKHIKQGPAI</sequence>
<accession>A0AAN9QT70</accession>
<gene>
    <name evidence="1" type="ORF">VNO80_25281</name>
</gene>